<protein>
    <recommendedName>
        <fullName evidence="2 4">Nitrogen permease regulator 3</fullName>
    </recommendedName>
    <alternativeName>
        <fullName evidence="3 4">Required for meiotic nuclear division protein 11</fullName>
    </alternativeName>
</protein>
<feature type="compositionally biased region" description="Polar residues" evidence="5">
    <location>
        <begin position="100"/>
        <end position="115"/>
    </location>
</feature>
<accession>A0A7H9HQZ3</accession>
<dbReference type="InterPro" id="IPR056603">
    <property type="entry name" value="HTH_NPRL3"/>
</dbReference>
<proteinExistence type="inferred from homology"/>
<comment type="subcellular location">
    <subcellularLocation>
        <location evidence="4">Vacuole membrane</location>
        <topology evidence="4">Peripheral membrane protein</topology>
    </subcellularLocation>
</comment>
<dbReference type="PANTHER" id="PTHR13153">
    <property type="entry name" value="CGTHBA PROTEIN -14 GENE PROTEIN"/>
    <property type="match status" value="1"/>
</dbReference>
<dbReference type="GO" id="GO:0010508">
    <property type="term" value="P:positive regulation of autophagy"/>
    <property type="evidence" value="ECO:0007669"/>
    <property type="project" value="TreeGrafter"/>
</dbReference>
<feature type="region of interest" description="Disordered" evidence="5">
    <location>
        <begin position="66"/>
        <end position="168"/>
    </location>
</feature>
<organism evidence="7 8">
    <name type="scientific">Torulaspora globosa</name>
    <dbReference type="NCBI Taxonomy" id="48254"/>
    <lineage>
        <taxon>Eukaryota</taxon>
        <taxon>Fungi</taxon>
        <taxon>Dikarya</taxon>
        <taxon>Ascomycota</taxon>
        <taxon>Saccharomycotina</taxon>
        <taxon>Saccharomycetes</taxon>
        <taxon>Saccharomycetales</taxon>
        <taxon>Saccharomycetaceae</taxon>
        <taxon>Torulaspora</taxon>
    </lineage>
</organism>
<dbReference type="AlphaFoldDB" id="A0A7H9HQZ3"/>
<evidence type="ECO:0000256" key="2">
    <source>
        <dbReference type="ARBA" id="ARBA00017880"/>
    </source>
</evidence>
<feature type="compositionally biased region" description="Polar residues" evidence="5">
    <location>
        <begin position="355"/>
        <end position="370"/>
    </location>
</feature>
<evidence type="ECO:0000313" key="7">
    <source>
        <dbReference type="EMBL" id="QLQ79729.1"/>
    </source>
</evidence>
<dbReference type="InterPro" id="IPR005365">
    <property type="entry name" value="Npr3"/>
</dbReference>
<dbReference type="GO" id="GO:1904262">
    <property type="term" value="P:negative regulation of TORC1 signaling"/>
    <property type="evidence" value="ECO:0007669"/>
    <property type="project" value="TreeGrafter"/>
</dbReference>
<reference evidence="7 8" key="1">
    <citation type="submission" date="2020-06" db="EMBL/GenBank/DDBJ databases">
        <title>The yeast mating-type switching endonuclease HO is a domesticated member of an unorthodox homing genetic element family.</title>
        <authorList>
            <person name="Coughlan A.Y."/>
            <person name="Lombardi L."/>
            <person name="Braun-Galleani S."/>
            <person name="Martos A.R."/>
            <person name="Galeote V."/>
            <person name="Bigey F."/>
            <person name="Dequin S."/>
            <person name="Byrne K.P."/>
            <person name="Wolfe K.H."/>
        </authorList>
    </citation>
    <scope>NUCLEOTIDE SEQUENCE [LARGE SCALE GENOMIC DNA]</scope>
    <source>
        <strain evidence="7 8">CBS2947</strain>
    </source>
</reference>
<evidence type="ECO:0000256" key="5">
    <source>
        <dbReference type="SAM" id="MobiDB-lite"/>
    </source>
</evidence>
<feature type="compositionally biased region" description="Basic residues" evidence="5">
    <location>
        <begin position="330"/>
        <end position="343"/>
    </location>
</feature>
<name>A0A7H9HQZ3_9SACH</name>
<evidence type="ECO:0000313" key="8">
    <source>
        <dbReference type="Proteomes" id="UP000510647"/>
    </source>
</evidence>
<dbReference type="GO" id="GO:0005774">
    <property type="term" value="C:vacuolar membrane"/>
    <property type="evidence" value="ECO:0007669"/>
    <property type="project" value="UniProtKB-SubCell"/>
</dbReference>
<feature type="compositionally biased region" description="Low complexity" evidence="5">
    <location>
        <begin position="126"/>
        <end position="140"/>
    </location>
</feature>
<dbReference type="OrthoDB" id="18648at2759"/>
<dbReference type="GO" id="GO:0038202">
    <property type="term" value="P:TORC1 signaling"/>
    <property type="evidence" value="ECO:0007669"/>
    <property type="project" value="TreeGrafter"/>
</dbReference>
<feature type="domain" description="GATOR1 complex protein NPRL3 C-terminal HTH" evidence="6">
    <location>
        <begin position="861"/>
        <end position="921"/>
    </location>
</feature>
<dbReference type="EMBL" id="CP059269">
    <property type="protein sequence ID" value="QLQ79729.1"/>
    <property type="molecule type" value="Genomic_DNA"/>
</dbReference>
<feature type="region of interest" description="Disordered" evidence="5">
    <location>
        <begin position="330"/>
        <end position="370"/>
    </location>
</feature>
<dbReference type="Pfam" id="PF03666">
    <property type="entry name" value="NPR3"/>
    <property type="match status" value="1"/>
</dbReference>
<evidence type="ECO:0000256" key="4">
    <source>
        <dbReference type="RuleBase" id="RU368069"/>
    </source>
</evidence>
<sequence>MGEFLPNSCLVGIHLTIFTHSGPQVVFHYPPSVVGHLKSKERQNKKDYSSLDNEIKYGRGSVDYGRKSSISGPLTAHSARSSEYRPQGDEVSGSPKVDSNFGNFRNKGNSDWSNIDESKKSEMDSDVGSSSSGLSDSELSTDYADCSSSFSSESHSGGEAESDLHDFGYGDSKDDTIVARPNMIVLSHANNSVSSEFSHSSKHLRAKNSQISASKLLDIINTDNQNRRPSRTSAVSTVQGDEGVKDEDEISNTEEEIEKMIANGTLNFDETHFTEGNFQDLTKVFGFDQEFVAEFCSPEREMCNARFEFTVDDLCFLGLPVHVDANGQWRKSRRRNHSNRSKRSSSSGTKGGSITRDSGQNDNDSCYMENSSSVAETNGFSDNVRRTSDITKLDDLRNSMDMFHVCFVMNPSLVEYNERVDDMFHYVVTRLSILLRYSQAKSAYVSKQCNLILKEKEKVLKTSKAYQNKNDPGRRAKYLYQRLFAKSSLARALITCVDKLQRNEIACLEIDDDKVISLQIPIQNEFRHLPNFKLHPVLKGSYLTSILNARFLGSSPTRENIRDPSMVRDEYEDDYDDDLLNYALLLLDEPNSIIRDLESLSSDDNIGNMVLIHLIKRLQPTVALRSYQDLLNQLLGNSNESSTFSGSQNSFHTSMLRSCALHLLYRRHARVIIPISSKNTYIVSPLAPIGSDPQQDYHDIDDNSALRRPLIYQNQERFKKRFPSLPSLVSFLNLLSTKKPKPFGSIIPSKEHKPIYLGALTWLMRYGYVTQLLTFVCIRVDKQIKMAVEEDLEKESPRVKKDNLNRENNKMDNFSKETDFDSRMIPKSQLYHSEDDVDNYAFDDHNMEKDYTIILEPERATAIEKRWIFKCIQDQPTDIQFLFNKVLKYFNGKTPMELVLIREEITRHELKRILNALPRYCIEFHHW</sequence>
<evidence type="ECO:0000256" key="3">
    <source>
        <dbReference type="ARBA" id="ARBA00030028"/>
    </source>
</evidence>
<keyword evidence="4" id="KW-0732">Signal</keyword>
<feature type="compositionally biased region" description="Basic and acidic residues" evidence="5">
    <location>
        <begin position="156"/>
        <end position="168"/>
    </location>
</feature>
<gene>
    <name evidence="7" type="ORF">HG537_0C03770</name>
</gene>
<keyword evidence="4" id="KW-0469">Meiosis</keyword>
<dbReference type="GO" id="GO:0034198">
    <property type="term" value="P:cellular response to amino acid starvation"/>
    <property type="evidence" value="ECO:0007669"/>
    <property type="project" value="TreeGrafter"/>
</dbReference>
<dbReference type="Pfam" id="PF24064">
    <property type="entry name" value="HTH_NPRL3"/>
    <property type="match status" value="1"/>
</dbReference>
<evidence type="ECO:0000256" key="1">
    <source>
        <dbReference type="ARBA" id="ARBA00010546"/>
    </source>
</evidence>
<dbReference type="PANTHER" id="PTHR13153:SF5">
    <property type="entry name" value="GATOR COMPLEX PROTEIN NPRL3"/>
    <property type="match status" value="1"/>
</dbReference>
<comment type="similarity">
    <text evidence="1 4">Belongs to the NPR3 family.</text>
</comment>
<dbReference type="GO" id="GO:0051321">
    <property type="term" value="P:meiotic cell cycle"/>
    <property type="evidence" value="ECO:0007669"/>
    <property type="project" value="UniProtKB-UniRule"/>
</dbReference>
<evidence type="ECO:0000259" key="6">
    <source>
        <dbReference type="Pfam" id="PF24064"/>
    </source>
</evidence>
<comment type="function">
    <text evidence="4">Mediates inactivation of the TORC1 complex in response to amino acid starvation. Required for meiotic nuclear division.</text>
</comment>
<keyword evidence="8" id="KW-1185">Reference proteome</keyword>
<dbReference type="Proteomes" id="UP000510647">
    <property type="component" value="Chromosome 3"/>
</dbReference>
<dbReference type="GO" id="GO:1990130">
    <property type="term" value="C:GATOR1 complex"/>
    <property type="evidence" value="ECO:0007669"/>
    <property type="project" value="TreeGrafter"/>
</dbReference>